<evidence type="ECO:0000313" key="8">
    <source>
        <dbReference type="EMBL" id="GAA2480422.1"/>
    </source>
</evidence>
<dbReference type="Gene3D" id="2.30.110.10">
    <property type="entry name" value="Electron Transport, Fmn-binding Protein, Chain A"/>
    <property type="match status" value="1"/>
</dbReference>
<name>A0ABP5YIY9_9ACTN</name>
<sequence>MEADESLRSRLLRAPALAGPLPPFDTGRAPARPGELFVRWIGEALDAGTGEPQVMTLSTADRQGRPSARVLLLRDVDVEDCGFVFATSSASRKGRELADNPRAALTWYWPAQGRQVRVTGRVETAPPRTAREDFLGRSPASREAAFTGRTSAPLSGAREYEHARARAREHLAADPLAVPPDHTVCTVRADEIEFWQGSADRHHVRLRYLREGDGWTRDLLWP</sequence>
<dbReference type="InterPro" id="IPR011576">
    <property type="entry name" value="Pyridox_Oxase_N"/>
</dbReference>
<dbReference type="RefSeq" id="WP_344382398.1">
    <property type="nucleotide sequence ID" value="NZ_BAAATA010000006.1"/>
</dbReference>
<dbReference type="PIRSF" id="PIRSF000190">
    <property type="entry name" value="Pyd_amn-ph_oxd"/>
    <property type="match status" value="1"/>
</dbReference>
<evidence type="ECO:0000256" key="4">
    <source>
        <dbReference type="ARBA" id="ARBA00022643"/>
    </source>
</evidence>
<comment type="cofactor">
    <cofactor evidence="1">
        <name>FMN</name>
        <dbReference type="ChEBI" id="CHEBI:58210"/>
    </cofactor>
</comment>
<dbReference type="InterPro" id="IPR019576">
    <property type="entry name" value="Pyridoxamine_oxidase_dimer_C"/>
</dbReference>
<evidence type="ECO:0000256" key="2">
    <source>
        <dbReference type="ARBA" id="ARBA00007301"/>
    </source>
</evidence>
<evidence type="ECO:0000259" key="6">
    <source>
        <dbReference type="Pfam" id="PF01243"/>
    </source>
</evidence>
<evidence type="ECO:0000256" key="3">
    <source>
        <dbReference type="ARBA" id="ARBA00022630"/>
    </source>
</evidence>
<dbReference type="PANTHER" id="PTHR10851:SF0">
    <property type="entry name" value="PYRIDOXINE-5'-PHOSPHATE OXIDASE"/>
    <property type="match status" value="1"/>
</dbReference>
<dbReference type="EMBL" id="BAAATA010000006">
    <property type="protein sequence ID" value="GAA2480422.1"/>
    <property type="molecule type" value="Genomic_DNA"/>
</dbReference>
<comment type="similarity">
    <text evidence="2">Belongs to the pyridoxamine 5'-phosphate oxidase family.</text>
</comment>
<dbReference type="InterPro" id="IPR000659">
    <property type="entry name" value="Pyridox_Oxase"/>
</dbReference>
<organism evidence="8 9">
    <name type="scientific">Streptomyces thermolineatus</name>
    <dbReference type="NCBI Taxonomy" id="44033"/>
    <lineage>
        <taxon>Bacteria</taxon>
        <taxon>Bacillati</taxon>
        <taxon>Actinomycetota</taxon>
        <taxon>Actinomycetes</taxon>
        <taxon>Kitasatosporales</taxon>
        <taxon>Streptomycetaceae</taxon>
        <taxon>Streptomyces</taxon>
    </lineage>
</organism>
<reference evidence="9" key="1">
    <citation type="journal article" date="2019" name="Int. J. Syst. Evol. Microbiol.">
        <title>The Global Catalogue of Microorganisms (GCM) 10K type strain sequencing project: providing services to taxonomists for standard genome sequencing and annotation.</title>
        <authorList>
            <consortium name="The Broad Institute Genomics Platform"/>
            <consortium name="The Broad Institute Genome Sequencing Center for Infectious Disease"/>
            <person name="Wu L."/>
            <person name="Ma J."/>
        </authorList>
    </citation>
    <scope>NUCLEOTIDE SEQUENCE [LARGE SCALE GENOMIC DNA]</scope>
    <source>
        <strain evidence="9">JCM 6307</strain>
    </source>
</reference>
<keyword evidence="9" id="KW-1185">Reference proteome</keyword>
<evidence type="ECO:0000256" key="1">
    <source>
        <dbReference type="ARBA" id="ARBA00001917"/>
    </source>
</evidence>
<dbReference type="SUPFAM" id="SSF50475">
    <property type="entry name" value="FMN-binding split barrel"/>
    <property type="match status" value="1"/>
</dbReference>
<evidence type="ECO:0000259" key="7">
    <source>
        <dbReference type="Pfam" id="PF10590"/>
    </source>
</evidence>
<dbReference type="Pfam" id="PF01243">
    <property type="entry name" value="PNPOx_N"/>
    <property type="match status" value="1"/>
</dbReference>
<accession>A0ABP5YIY9</accession>
<dbReference type="Proteomes" id="UP001501358">
    <property type="component" value="Unassembled WGS sequence"/>
</dbReference>
<keyword evidence="3" id="KW-0285">Flavoprotein</keyword>
<evidence type="ECO:0000313" key="9">
    <source>
        <dbReference type="Proteomes" id="UP001501358"/>
    </source>
</evidence>
<evidence type="ECO:0000256" key="5">
    <source>
        <dbReference type="ARBA" id="ARBA00023002"/>
    </source>
</evidence>
<keyword evidence="4" id="KW-0288">FMN</keyword>
<dbReference type="NCBIfam" id="NF004231">
    <property type="entry name" value="PRK05679.1"/>
    <property type="match status" value="1"/>
</dbReference>
<feature type="domain" description="Pyridoxine 5'-phosphate oxidase dimerisation C-terminal" evidence="7">
    <location>
        <begin position="186"/>
        <end position="222"/>
    </location>
</feature>
<dbReference type="PANTHER" id="PTHR10851">
    <property type="entry name" value="PYRIDOXINE-5-PHOSPHATE OXIDASE"/>
    <property type="match status" value="1"/>
</dbReference>
<dbReference type="InterPro" id="IPR012349">
    <property type="entry name" value="Split_barrel_FMN-bd"/>
</dbReference>
<gene>
    <name evidence="8" type="ORF">GCM10010406_15830</name>
</gene>
<feature type="domain" description="Pyridoxamine 5'-phosphate oxidase N-terminal" evidence="6">
    <location>
        <begin position="43"/>
        <end position="136"/>
    </location>
</feature>
<proteinExistence type="inferred from homology"/>
<comment type="caution">
    <text evidence="8">The sequence shown here is derived from an EMBL/GenBank/DDBJ whole genome shotgun (WGS) entry which is preliminary data.</text>
</comment>
<keyword evidence="5" id="KW-0560">Oxidoreductase</keyword>
<protein>
    <submittedName>
        <fullName evidence="8">Pyridoxal 5'-phosphate synthase</fullName>
    </submittedName>
</protein>
<dbReference type="Pfam" id="PF10590">
    <property type="entry name" value="PNP_phzG_C"/>
    <property type="match status" value="1"/>
</dbReference>